<dbReference type="SUPFAM" id="SSF52833">
    <property type="entry name" value="Thioredoxin-like"/>
    <property type="match status" value="1"/>
</dbReference>
<feature type="domain" description="Glutaredoxin" evidence="1">
    <location>
        <begin position="8"/>
        <end position="62"/>
    </location>
</feature>
<organism evidence="2">
    <name type="scientific">Desulfomonile tiedjei</name>
    <dbReference type="NCBI Taxonomy" id="2358"/>
    <lineage>
        <taxon>Bacteria</taxon>
        <taxon>Pseudomonadati</taxon>
        <taxon>Thermodesulfobacteriota</taxon>
        <taxon>Desulfomonilia</taxon>
        <taxon>Desulfomonilales</taxon>
        <taxon>Desulfomonilaceae</taxon>
        <taxon>Desulfomonile</taxon>
    </lineage>
</organism>
<dbReference type="InterPro" id="IPR011915">
    <property type="entry name" value="GlrX_actino"/>
</dbReference>
<dbReference type="Gene3D" id="3.40.30.10">
    <property type="entry name" value="Glutaredoxin"/>
    <property type="match status" value="1"/>
</dbReference>
<protein>
    <submittedName>
        <fullName evidence="2">Mycoredoxin</fullName>
    </submittedName>
</protein>
<dbReference type="AlphaFoldDB" id="A0A7C4EVB4"/>
<reference evidence="2" key="1">
    <citation type="journal article" date="2020" name="mSystems">
        <title>Genome- and Community-Level Interaction Insights into Carbon Utilization and Element Cycling Functions of Hydrothermarchaeota in Hydrothermal Sediment.</title>
        <authorList>
            <person name="Zhou Z."/>
            <person name="Liu Y."/>
            <person name="Xu W."/>
            <person name="Pan J."/>
            <person name="Luo Z.H."/>
            <person name="Li M."/>
        </authorList>
    </citation>
    <scope>NUCLEOTIDE SEQUENCE [LARGE SCALE GENOMIC DNA]</scope>
    <source>
        <strain evidence="2">SpSt-769</strain>
    </source>
</reference>
<evidence type="ECO:0000259" key="1">
    <source>
        <dbReference type="Pfam" id="PF00462"/>
    </source>
</evidence>
<dbReference type="Pfam" id="PF00462">
    <property type="entry name" value="Glutaredoxin"/>
    <property type="match status" value="1"/>
</dbReference>
<gene>
    <name evidence="2" type="ORF">ENV54_12835</name>
</gene>
<dbReference type="EMBL" id="DTGT01000418">
    <property type="protein sequence ID" value="HGH62171.1"/>
    <property type="molecule type" value="Genomic_DNA"/>
</dbReference>
<evidence type="ECO:0000313" key="2">
    <source>
        <dbReference type="EMBL" id="HGH62171.1"/>
    </source>
</evidence>
<name>A0A7C4EVB4_9BACT</name>
<dbReference type="PROSITE" id="PS51354">
    <property type="entry name" value="GLUTAREDOXIN_2"/>
    <property type="match status" value="1"/>
</dbReference>
<comment type="caution">
    <text evidence="2">The sequence shown here is derived from an EMBL/GenBank/DDBJ whole genome shotgun (WGS) entry which is preliminary data.</text>
</comment>
<dbReference type="InterPro" id="IPR002109">
    <property type="entry name" value="Glutaredoxin"/>
</dbReference>
<sequence>MGDSKKLVVYGATWCPDARRSRKFLDDKGIAYEWIDIDQDPAGKDYVKKVNNGKVIIPTILFEDGSTIVEPSNEELAEKLGI</sequence>
<proteinExistence type="predicted"/>
<accession>A0A7C4EVB4</accession>
<dbReference type="NCBIfam" id="TIGR02200">
    <property type="entry name" value="GlrX_actino"/>
    <property type="match status" value="1"/>
</dbReference>
<dbReference type="CDD" id="cd02976">
    <property type="entry name" value="NrdH"/>
    <property type="match status" value="1"/>
</dbReference>
<dbReference type="InterPro" id="IPR036249">
    <property type="entry name" value="Thioredoxin-like_sf"/>
</dbReference>